<dbReference type="Proteomes" id="UP000618943">
    <property type="component" value="Unassembled WGS sequence"/>
</dbReference>
<reference evidence="2 3" key="1">
    <citation type="submission" date="2020-12" db="EMBL/GenBank/DDBJ databases">
        <title>YIM B01967 draft genome.</title>
        <authorList>
            <person name="Yan X."/>
        </authorList>
    </citation>
    <scope>NUCLEOTIDE SEQUENCE [LARGE SCALE GENOMIC DNA]</scope>
    <source>
        <strain evidence="2 3">YIM B01967</strain>
    </source>
</reference>
<proteinExistence type="predicted"/>
<accession>A0ABS1H3F3</accession>
<keyword evidence="3" id="KW-1185">Reference proteome</keyword>
<dbReference type="RefSeq" id="WP_200747943.1">
    <property type="nucleotide sequence ID" value="NZ_JAEOAH010000003.1"/>
</dbReference>
<feature type="transmembrane region" description="Helical" evidence="1">
    <location>
        <begin position="44"/>
        <end position="60"/>
    </location>
</feature>
<gene>
    <name evidence="2" type="ORF">JFL43_03515</name>
</gene>
<name>A0ABS1H3F3_9BACL</name>
<evidence type="ECO:0000313" key="3">
    <source>
        <dbReference type="Proteomes" id="UP000618943"/>
    </source>
</evidence>
<evidence type="ECO:0008006" key="4">
    <source>
        <dbReference type="Google" id="ProtNLM"/>
    </source>
</evidence>
<keyword evidence="1" id="KW-0472">Membrane</keyword>
<organism evidence="2 3">
    <name type="scientific">Viridibacillus soli</name>
    <dbReference type="NCBI Taxonomy" id="2798301"/>
    <lineage>
        <taxon>Bacteria</taxon>
        <taxon>Bacillati</taxon>
        <taxon>Bacillota</taxon>
        <taxon>Bacilli</taxon>
        <taxon>Bacillales</taxon>
        <taxon>Caryophanaceae</taxon>
        <taxon>Viridibacillus</taxon>
    </lineage>
</organism>
<feature type="transmembrane region" description="Helical" evidence="1">
    <location>
        <begin position="72"/>
        <end position="90"/>
    </location>
</feature>
<dbReference type="EMBL" id="JAEOAH010000003">
    <property type="protein sequence ID" value="MBK3493940.1"/>
    <property type="molecule type" value="Genomic_DNA"/>
</dbReference>
<evidence type="ECO:0000313" key="2">
    <source>
        <dbReference type="EMBL" id="MBK3493940.1"/>
    </source>
</evidence>
<evidence type="ECO:0000256" key="1">
    <source>
        <dbReference type="SAM" id="Phobius"/>
    </source>
</evidence>
<protein>
    <recommendedName>
        <fullName evidence="4">DUF4181 domain-containing protein</fullName>
    </recommendedName>
</protein>
<feature type="transmembrane region" description="Helical" evidence="1">
    <location>
        <begin position="97"/>
        <end position="115"/>
    </location>
</feature>
<keyword evidence="1" id="KW-0812">Transmembrane</keyword>
<feature type="transmembrane region" description="Helical" evidence="1">
    <location>
        <begin position="6"/>
        <end position="24"/>
    </location>
</feature>
<comment type="caution">
    <text evidence="2">The sequence shown here is derived from an EMBL/GenBank/DDBJ whole genome shotgun (WGS) entry which is preliminary data.</text>
</comment>
<sequence length="116" mass="13123">MNTDAIVRLLIFLVIPAFMMGRAYKKMSKEERNEVKGDFTSVRFLTSIGLIQLSLVFLLIEPFFKISLLKTISGVLFSIGIIVSIIRIWLKATSKSIALLRILLLVSALTVFFWAL</sequence>
<keyword evidence="1" id="KW-1133">Transmembrane helix</keyword>